<sequence length="485" mass="55855">MEDYMASFSLEEVEKDSIQLGVESVDNGFSYANCFVRKFLTSSVVHFQAMRSTLANVWHPIGGVSISDLKNDQLLFQFYFEVDVDQVERNGPWNFNSHLLVLHRLVQGENSLTLQLTEGISGFLLMIFLMVSCLRVLRNNSGIFLGTFLEYDTSVVQLAYKGIMRLRVSLDVGSLLKRKKKLLLSNVSDSFDDEMAIRKEKNSPMYNLDGLKCPRTLSFASGVSANKDSTEASGRPRTLQRLWHMLRDSNPSVVFLIETKLQGSRLERIRCKCGYINGIDVDSNGRSGCLSLGWKNDYKVSLRSYSRRHINIMIDEDSEGLSWRYIRQWFTWEKGHTASNNIHERLDRAVVNDEWWSLFSNYKVSHLSHFFSDHCPLLLNSKVESLSTKVHHFRFEAAWLLEDSCETMVKKLWEASSGTIPMRLHKVGKGLDKWFTRVKRERSISRKDLERQLQRLNVLTPSDKVLGDIVDTKLAFSLEADKELY</sequence>
<gene>
    <name evidence="2" type="ORF">Goarm_000589</name>
</gene>
<evidence type="ECO:0000313" key="3">
    <source>
        <dbReference type="Proteomes" id="UP000593575"/>
    </source>
</evidence>
<evidence type="ECO:0000313" key="2">
    <source>
        <dbReference type="EMBL" id="MBA0843394.1"/>
    </source>
</evidence>
<dbReference type="EMBL" id="JABFAE010000013">
    <property type="protein sequence ID" value="MBA0843394.1"/>
    <property type="molecule type" value="Genomic_DNA"/>
</dbReference>
<evidence type="ECO:0000259" key="1">
    <source>
        <dbReference type="Pfam" id="PF14111"/>
    </source>
</evidence>
<protein>
    <recommendedName>
        <fullName evidence="1">DUF4283 domain-containing protein</fullName>
    </recommendedName>
</protein>
<reference evidence="2 3" key="1">
    <citation type="journal article" date="2019" name="Genome Biol. Evol.">
        <title>Insights into the evolution of the New World diploid cottons (Gossypium, subgenus Houzingenia) based on genome sequencing.</title>
        <authorList>
            <person name="Grover C.E."/>
            <person name="Arick M.A. 2nd"/>
            <person name="Thrash A."/>
            <person name="Conover J.L."/>
            <person name="Sanders W.S."/>
            <person name="Peterson D.G."/>
            <person name="Frelichowski J.E."/>
            <person name="Scheffler J.A."/>
            <person name="Scheffler B.E."/>
            <person name="Wendel J.F."/>
        </authorList>
    </citation>
    <scope>NUCLEOTIDE SEQUENCE [LARGE SCALE GENOMIC DNA]</scope>
    <source>
        <strain evidence="2">6</strain>
        <tissue evidence="2">Leaf</tissue>
    </source>
</reference>
<dbReference type="Proteomes" id="UP000593575">
    <property type="component" value="Unassembled WGS sequence"/>
</dbReference>
<dbReference type="AlphaFoldDB" id="A0A7J9KAE3"/>
<dbReference type="Gene3D" id="3.60.10.10">
    <property type="entry name" value="Endonuclease/exonuclease/phosphatase"/>
    <property type="match status" value="1"/>
</dbReference>
<feature type="domain" description="DUF4283" evidence="1">
    <location>
        <begin position="33"/>
        <end position="108"/>
    </location>
</feature>
<organism evidence="2 3">
    <name type="scientific">Gossypium armourianum</name>
    <dbReference type="NCBI Taxonomy" id="34283"/>
    <lineage>
        <taxon>Eukaryota</taxon>
        <taxon>Viridiplantae</taxon>
        <taxon>Streptophyta</taxon>
        <taxon>Embryophyta</taxon>
        <taxon>Tracheophyta</taxon>
        <taxon>Spermatophyta</taxon>
        <taxon>Magnoliopsida</taxon>
        <taxon>eudicotyledons</taxon>
        <taxon>Gunneridae</taxon>
        <taxon>Pentapetalae</taxon>
        <taxon>rosids</taxon>
        <taxon>malvids</taxon>
        <taxon>Malvales</taxon>
        <taxon>Malvaceae</taxon>
        <taxon>Malvoideae</taxon>
        <taxon>Gossypium</taxon>
    </lineage>
</organism>
<feature type="non-terminal residue" evidence="2">
    <location>
        <position position="1"/>
    </location>
</feature>
<name>A0A7J9KAE3_9ROSI</name>
<dbReference type="InterPro" id="IPR025558">
    <property type="entry name" value="DUF4283"/>
</dbReference>
<dbReference type="InterPro" id="IPR036691">
    <property type="entry name" value="Endo/exonu/phosph_ase_sf"/>
</dbReference>
<accession>A0A7J9KAE3</accession>
<dbReference type="Pfam" id="PF14111">
    <property type="entry name" value="DUF4283"/>
    <property type="match status" value="1"/>
</dbReference>
<proteinExistence type="predicted"/>
<dbReference type="SUPFAM" id="SSF56219">
    <property type="entry name" value="DNase I-like"/>
    <property type="match status" value="1"/>
</dbReference>
<dbReference type="PANTHER" id="PTHR33710:SF62">
    <property type="entry name" value="DUF4283 DOMAIN PROTEIN"/>
    <property type="match status" value="1"/>
</dbReference>
<keyword evidence="3" id="KW-1185">Reference proteome</keyword>
<dbReference type="PANTHER" id="PTHR33710">
    <property type="entry name" value="BNAC02G09200D PROTEIN"/>
    <property type="match status" value="1"/>
</dbReference>
<comment type="caution">
    <text evidence="2">The sequence shown here is derived from an EMBL/GenBank/DDBJ whole genome shotgun (WGS) entry which is preliminary data.</text>
</comment>